<dbReference type="GO" id="GO:0005634">
    <property type="term" value="C:nucleus"/>
    <property type="evidence" value="ECO:0007669"/>
    <property type="project" value="UniProtKB-SubCell"/>
</dbReference>
<dbReference type="InterPro" id="IPR036960">
    <property type="entry name" value="T-box_sf"/>
</dbReference>
<feature type="compositionally biased region" description="Basic and acidic residues" evidence="7">
    <location>
        <begin position="516"/>
        <end position="548"/>
    </location>
</feature>
<keyword evidence="2" id="KW-0805">Transcription regulation</keyword>
<feature type="compositionally biased region" description="Basic and acidic residues" evidence="7">
    <location>
        <begin position="1"/>
        <end position="18"/>
    </location>
</feature>
<dbReference type="PANTHER" id="PTHR11267:SF82">
    <property type="entry name" value="T-BOX TRANSCRIPTION FACTOR TBX2"/>
    <property type="match status" value="1"/>
</dbReference>
<keyword evidence="5 6" id="KW-0539">Nucleus</keyword>
<proteinExistence type="predicted"/>
<dbReference type="Pfam" id="PF12598">
    <property type="entry name" value="TBX2-3_TAD"/>
    <property type="match status" value="1"/>
</dbReference>
<feature type="region of interest" description="Disordered" evidence="7">
    <location>
        <begin position="456"/>
        <end position="615"/>
    </location>
</feature>
<feature type="region of interest" description="Disordered" evidence="7">
    <location>
        <begin position="1"/>
        <end position="31"/>
    </location>
</feature>
<dbReference type="InterPro" id="IPR048387">
    <property type="entry name" value="TBX2_3_RD"/>
</dbReference>
<dbReference type="GO" id="GO:0060429">
    <property type="term" value="P:epithelium development"/>
    <property type="evidence" value="ECO:0007669"/>
    <property type="project" value="UniProtKB-ARBA"/>
</dbReference>
<evidence type="ECO:0000313" key="10">
    <source>
        <dbReference type="Proteomes" id="UP000316079"/>
    </source>
</evidence>
<feature type="compositionally biased region" description="Basic and acidic residues" evidence="7">
    <location>
        <begin position="594"/>
        <end position="615"/>
    </location>
</feature>
<comment type="subcellular location">
    <subcellularLocation>
        <location evidence="1 6">Nucleus</location>
    </subcellularLocation>
</comment>
<evidence type="ECO:0000259" key="8">
    <source>
        <dbReference type="PROSITE" id="PS50252"/>
    </source>
</evidence>
<dbReference type="Pfam" id="PF20627">
    <property type="entry name" value="TBX2-3_RD"/>
    <property type="match status" value="1"/>
</dbReference>
<feature type="compositionally biased region" description="Basic and acidic residues" evidence="7">
    <location>
        <begin position="566"/>
        <end position="587"/>
    </location>
</feature>
<keyword evidence="3 6" id="KW-0238">DNA-binding</keyword>
<dbReference type="GO" id="GO:0045893">
    <property type="term" value="P:positive regulation of DNA-templated transcription"/>
    <property type="evidence" value="ECO:0007669"/>
    <property type="project" value="InterPro"/>
</dbReference>
<evidence type="ECO:0000256" key="2">
    <source>
        <dbReference type="ARBA" id="ARBA00023015"/>
    </source>
</evidence>
<evidence type="ECO:0000256" key="5">
    <source>
        <dbReference type="ARBA" id="ARBA00023242"/>
    </source>
</evidence>
<dbReference type="Gene3D" id="2.60.40.820">
    <property type="entry name" value="Transcription factor, T-box"/>
    <property type="match status" value="1"/>
</dbReference>
<dbReference type="GO" id="GO:0009653">
    <property type="term" value="P:anatomical structure morphogenesis"/>
    <property type="evidence" value="ECO:0007669"/>
    <property type="project" value="UniProtKB-ARBA"/>
</dbReference>
<dbReference type="EMBL" id="SRMA01027136">
    <property type="protein sequence ID" value="TRY59263.1"/>
    <property type="molecule type" value="Genomic_DNA"/>
</dbReference>
<feature type="compositionally biased region" description="Low complexity" evidence="7">
    <location>
        <begin position="799"/>
        <end position="816"/>
    </location>
</feature>
<dbReference type="InterPro" id="IPR046360">
    <property type="entry name" value="T-box_DNA-bd"/>
</dbReference>
<dbReference type="GO" id="GO:0000981">
    <property type="term" value="F:DNA-binding transcription factor activity, RNA polymerase II-specific"/>
    <property type="evidence" value="ECO:0007669"/>
    <property type="project" value="TreeGrafter"/>
</dbReference>
<dbReference type="InterPro" id="IPR022582">
    <property type="entry name" value="TBX2/3_TAD"/>
</dbReference>
<dbReference type="Pfam" id="PF00907">
    <property type="entry name" value="T-box"/>
    <property type="match status" value="1"/>
</dbReference>
<keyword evidence="4" id="KW-0804">Transcription</keyword>
<dbReference type="InterPro" id="IPR002070">
    <property type="entry name" value="TF_Brachyury"/>
</dbReference>
<organism evidence="9 10">
    <name type="scientific">Danionella cerebrum</name>
    <dbReference type="NCBI Taxonomy" id="2873325"/>
    <lineage>
        <taxon>Eukaryota</taxon>
        <taxon>Metazoa</taxon>
        <taxon>Chordata</taxon>
        <taxon>Craniata</taxon>
        <taxon>Vertebrata</taxon>
        <taxon>Euteleostomi</taxon>
        <taxon>Actinopterygii</taxon>
        <taxon>Neopterygii</taxon>
        <taxon>Teleostei</taxon>
        <taxon>Ostariophysi</taxon>
        <taxon>Cypriniformes</taxon>
        <taxon>Danionidae</taxon>
        <taxon>Danioninae</taxon>
        <taxon>Danionella</taxon>
    </lineage>
</organism>
<evidence type="ECO:0000256" key="3">
    <source>
        <dbReference type="ARBA" id="ARBA00023125"/>
    </source>
</evidence>
<comment type="caution">
    <text evidence="6">Lacks conserved residue(s) required for the propagation of feature annotation.</text>
</comment>
<reference evidence="9 10" key="1">
    <citation type="journal article" date="2019" name="Sci. Data">
        <title>Hybrid genome assembly and annotation of Danionella translucida.</title>
        <authorList>
            <person name="Kadobianskyi M."/>
            <person name="Schulze L."/>
            <person name="Schuelke M."/>
            <person name="Judkewitz B."/>
        </authorList>
    </citation>
    <scope>NUCLEOTIDE SEQUENCE [LARGE SCALE GENOMIC DNA]</scope>
    <source>
        <strain evidence="9 10">Bolton</strain>
    </source>
</reference>
<keyword evidence="10" id="KW-1185">Reference proteome</keyword>
<sequence>SEKDPSPKRLKSKPDKAHSSPASSSRTTPPLLGMAGVEFSDPFSVIANASDTFQPTLISGSWLELSKPRLWSSTIGPECVKSAIKTVWFISRGSRDGTGRRGARDEPSISESVLNASSSRWDCFGLELHRGVNVALLKDIIIVLELDIKGGRHFHCCKPKRVFQRASQPDLREFPSLLFLSIIIHLAFECTDERTKNAMAYHPFHAHRPADFPMSAFLAAAQPSFFPALTLPPGLGKPLADHALSGAAEANLHAALGHHHQAAHLRSFKGLEPEEDVEDDPKVTLEAKELWDQFHKIGTEMVITKSGRRMFPPFKVRVNGLDKKAKYILLMDIVAADDCRYKFHNSRWMVAGKADPEMPKRMYIHPDSPATGEQWMAKPVAFHKLKLTNNISDKHGFTILNSMHKYQPRFHIVRANDILKLPYSTFRTYVFPETEFIAVTAYQNDKITQLKIDNNPFAKGFRDTGNGRREKRKQLSLPSMRLYDDQCKADRDGGDSDASSCEQTTGRDSVHSPIGPDDRSPLPFNRSRDDKNCNESDNDHDQHHDDGMIRVSSPDAHPHSPFSPQCEDRSNQEKKGSYSDSRKDRDPFLSTRHSNKDKLDGKNLKESDSSKKEADAVGAIKDGFSPLMVQTESPSHFSASHLQSLALSGLHNQHFFNPLSTGQSFLFHPGQFAMTPSAFSTMGMGHLLASMSGASGLENGNLSSQNTNSTNPFPFHLSHHMLASQGISMPPFGGLLPYPYTYMAAAAAAASALPGSGAASSLSRNPFISNPRPRLRFNPYQIPVNIPPSSGLLTSGIPSSLSAESESSKSGSRESSPMPDHHSLKTGHGHNPCPKTPGKDSITELQNIQRLVSGLEKHREPSPRSDSPK</sequence>
<dbReference type="FunFam" id="2.60.40.820:FF:000003">
    <property type="entry name" value="T-box transcription factor TBX3"/>
    <property type="match status" value="1"/>
</dbReference>
<dbReference type="GO" id="GO:0000978">
    <property type="term" value="F:RNA polymerase II cis-regulatory region sequence-specific DNA binding"/>
    <property type="evidence" value="ECO:0007669"/>
    <property type="project" value="InterPro"/>
</dbReference>
<dbReference type="SUPFAM" id="SSF49417">
    <property type="entry name" value="p53-like transcription factors"/>
    <property type="match status" value="1"/>
</dbReference>
<gene>
    <name evidence="9" type="ORF">DNTS_034187</name>
</gene>
<evidence type="ECO:0000256" key="7">
    <source>
        <dbReference type="SAM" id="MobiDB-lite"/>
    </source>
</evidence>
<dbReference type="GO" id="GO:0001708">
    <property type="term" value="P:cell fate specification"/>
    <property type="evidence" value="ECO:0007669"/>
    <property type="project" value="TreeGrafter"/>
</dbReference>
<accession>A0A553N1F2</accession>
<feature type="region of interest" description="Disordered" evidence="7">
    <location>
        <begin position="791"/>
        <end position="869"/>
    </location>
</feature>
<feature type="compositionally biased region" description="Basic and acidic residues" evidence="7">
    <location>
        <begin position="482"/>
        <end position="494"/>
    </location>
</feature>
<evidence type="ECO:0000256" key="1">
    <source>
        <dbReference type="ARBA" id="ARBA00004123"/>
    </source>
</evidence>
<dbReference type="SMART" id="SM00425">
    <property type="entry name" value="TBOX"/>
    <property type="match status" value="1"/>
</dbReference>
<dbReference type="PROSITE" id="PS50252">
    <property type="entry name" value="TBOX_3"/>
    <property type="match status" value="1"/>
</dbReference>
<protein>
    <recommendedName>
        <fullName evidence="8">T-box domain-containing protein</fullName>
    </recommendedName>
</protein>
<name>A0A553N1F2_9TELE</name>
<evidence type="ECO:0000256" key="6">
    <source>
        <dbReference type="PROSITE-ProRule" id="PRU00201"/>
    </source>
</evidence>
<dbReference type="CDD" id="cd20188">
    <property type="entry name" value="T-box_TBX2_3-like"/>
    <property type="match status" value="1"/>
</dbReference>
<dbReference type="STRING" id="623744.A0A553N1F2"/>
<dbReference type="AlphaFoldDB" id="A0A553N1F2"/>
<dbReference type="PROSITE" id="PS01264">
    <property type="entry name" value="TBOX_2"/>
    <property type="match status" value="1"/>
</dbReference>
<dbReference type="PRINTS" id="PR00937">
    <property type="entry name" value="TBOX"/>
</dbReference>
<dbReference type="InterPro" id="IPR018186">
    <property type="entry name" value="TF_T-box_CS"/>
</dbReference>
<evidence type="ECO:0000313" key="9">
    <source>
        <dbReference type="EMBL" id="TRY59263.1"/>
    </source>
</evidence>
<dbReference type="InterPro" id="IPR008967">
    <property type="entry name" value="p53-like_TF_DNA-bd_sf"/>
</dbReference>
<dbReference type="OrthoDB" id="7442607at2759"/>
<dbReference type="GO" id="GO:0000785">
    <property type="term" value="C:chromatin"/>
    <property type="evidence" value="ECO:0007669"/>
    <property type="project" value="TreeGrafter"/>
</dbReference>
<feature type="domain" description="T-box" evidence="8">
    <location>
        <begin position="285"/>
        <end position="463"/>
    </location>
</feature>
<dbReference type="InterPro" id="IPR001699">
    <property type="entry name" value="TF_T-box"/>
</dbReference>
<feature type="non-terminal residue" evidence="9">
    <location>
        <position position="1"/>
    </location>
</feature>
<comment type="caution">
    <text evidence="9">The sequence shown here is derived from an EMBL/GenBank/DDBJ whole genome shotgun (WGS) entry which is preliminary data.</text>
</comment>
<dbReference type="Proteomes" id="UP000316079">
    <property type="component" value="Unassembled WGS sequence"/>
</dbReference>
<feature type="compositionally biased region" description="Basic and acidic residues" evidence="7">
    <location>
        <begin position="855"/>
        <end position="869"/>
    </location>
</feature>
<dbReference type="PANTHER" id="PTHR11267">
    <property type="entry name" value="T-BOX PROTEIN-RELATED"/>
    <property type="match status" value="1"/>
</dbReference>
<dbReference type="PRINTS" id="PR00938">
    <property type="entry name" value="BRACHYURY"/>
</dbReference>
<dbReference type="PROSITE" id="PS01283">
    <property type="entry name" value="TBOX_1"/>
    <property type="match status" value="1"/>
</dbReference>
<evidence type="ECO:0000256" key="4">
    <source>
        <dbReference type="ARBA" id="ARBA00023163"/>
    </source>
</evidence>